<comment type="similarity">
    <text evidence="1 3">Belongs to the OSBP family.</text>
</comment>
<dbReference type="Gene3D" id="2.40.160.120">
    <property type="match status" value="1"/>
</dbReference>
<protein>
    <recommendedName>
        <fullName evidence="4">Oxysterol-binding protein</fullName>
    </recommendedName>
</protein>
<dbReference type="EMBL" id="CAJPEX010000245">
    <property type="protein sequence ID" value="CAG0914541.1"/>
    <property type="molecule type" value="Genomic_DNA"/>
</dbReference>
<accession>A0A7R9GAZ2</accession>
<keyword evidence="2" id="KW-0446">Lipid-binding</keyword>
<keyword evidence="7" id="KW-1185">Reference proteome</keyword>
<keyword evidence="4" id="KW-0813">Transport</keyword>
<feature type="region of interest" description="Disordered" evidence="5">
    <location>
        <begin position="209"/>
        <end position="277"/>
    </location>
</feature>
<dbReference type="SUPFAM" id="SSF144000">
    <property type="entry name" value="Oxysterol-binding protein-like"/>
    <property type="match status" value="1"/>
</dbReference>
<evidence type="ECO:0000256" key="3">
    <source>
        <dbReference type="RuleBase" id="RU003844"/>
    </source>
</evidence>
<evidence type="ECO:0000256" key="4">
    <source>
        <dbReference type="RuleBase" id="RU003845"/>
    </source>
</evidence>
<evidence type="ECO:0000256" key="2">
    <source>
        <dbReference type="ARBA" id="ARBA00023121"/>
    </source>
</evidence>
<name>A0A7R9GAZ2_9CRUS</name>
<feature type="compositionally biased region" description="Basic and acidic residues" evidence="5">
    <location>
        <begin position="331"/>
        <end position="355"/>
    </location>
</feature>
<dbReference type="AlphaFoldDB" id="A0A7R9GAZ2"/>
<dbReference type="PANTHER" id="PTHR10972:SF209">
    <property type="entry name" value="OXYSTEROL-BINDING PROTEIN"/>
    <property type="match status" value="1"/>
</dbReference>
<keyword evidence="4" id="KW-0445">Lipid transport</keyword>
<evidence type="ECO:0000313" key="7">
    <source>
        <dbReference type="Proteomes" id="UP000678499"/>
    </source>
</evidence>
<dbReference type="GO" id="GO:0097038">
    <property type="term" value="C:perinuclear endoplasmic reticulum"/>
    <property type="evidence" value="ECO:0007669"/>
    <property type="project" value="TreeGrafter"/>
</dbReference>
<dbReference type="FunFam" id="2.40.160.120:FF:000001">
    <property type="entry name" value="Oxysterol-binding protein"/>
    <property type="match status" value="1"/>
</dbReference>
<dbReference type="PROSITE" id="PS01013">
    <property type="entry name" value="OSBP"/>
    <property type="match status" value="1"/>
</dbReference>
<dbReference type="InterPro" id="IPR018494">
    <property type="entry name" value="Oxysterol-bd_CS"/>
</dbReference>
<organism evidence="6">
    <name type="scientific">Notodromas monacha</name>
    <dbReference type="NCBI Taxonomy" id="399045"/>
    <lineage>
        <taxon>Eukaryota</taxon>
        <taxon>Metazoa</taxon>
        <taxon>Ecdysozoa</taxon>
        <taxon>Arthropoda</taxon>
        <taxon>Crustacea</taxon>
        <taxon>Oligostraca</taxon>
        <taxon>Ostracoda</taxon>
        <taxon>Podocopa</taxon>
        <taxon>Podocopida</taxon>
        <taxon>Cypridocopina</taxon>
        <taxon>Cypridoidea</taxon>
        <taxon>Cyprididae</taxon>
        <taxon>Notodromas</taxon>
    </lineage>
</organism>
<sequence length="405" mass="46055">MLQRIAESLEYGYLLDKADQADDAILRMELLMAFCVSCLSSSKDRSLKPFNPVLGETFQLETPDSRCIAEQISHHPPISAFHAQGKQFTVYCNLQPRVVFWGMSLEVDPNSNHVITLKRHNEHYFWTGVPIIIKSILFGTPHLEYDGVLEIRKHNSTLRGILDFAAGNRAKSSDVERTRVVGTIFDGERKLRNLKGFWADHLMSTSATGPDFRRASAGANSGGFHRLRNPADEQVNKRRSNHQKVRSSGSSAANKTNRQKSQANSTLKIDKCDPGDSQNDRLLFKMTERPPKSSDYFSFSYFALTLNQLRREPGSDICATDSRFRPDLRLFEEGKEQQSEEARDRLRQRAHENRNKNNTTTTAANEGTTSTSHHPHKPRFLKFDSTLTGLTFWFLYLLTSTNIIQ</sequence>
<dbReference type="GO" id="GO:0120009">
    <property type="term" value="P:intermembrane lipid transfer"/>
    <property type="evidence" value="ECO:0007669"/>
    <property type="project" value="UniProtKB-ARBA"/>
</dbReference>
<dbReference type="GO" id="GO:0005829">
    <property type="term" value="C:cytosol"/>
    <property type="evidence" value="ECO:0007669"/>
    <property type="project" value="TreeGrafter"/>
</dbReference>
<reference evidence="6" key="1">
    <citation type="submission" date="2020-11" db="EMBL/GenBank/DDBJ databases">
        <authorList>
            <person name="Tran Van P."/>
        </authorList>
    </citation>
    <scope>NUCLEOTIDE SEQUENCE</scope>
</reference>
<dbReference type="Pfam" id="PF01237">
    <property type="entry name" value="Oxysterol_BP"/>
    <property type="match status" value="1"/>
</dbReference>
<dbReference type="PANTHER" id="PTHR10972">
    <property type="entry name" value="OXYSTEROL-BINDING PROTEIN-RELATED"/>
    <property type="match status" value="1"/>
</dbReference>
<evidence type="ECO:0000256" key="1">
    <source>
        <dbReference type="ARBA" id="ARBA00008842"/>
    </source>
</evidence>
<proteinExistence type="inferred from homology"/>
<dbReference type="InterPro" id="IPR000648">
    <property type="entry name" value="Oxysterol-bd"/>
</dbReference>
<dbReference type="EMBL" id="OA882282">
    <property type="protein sequence ID" value="CAD7274389.1"/>
    <property type="molecule type" value="Genomic_DNA"/>
</dbReference>
<dbReference type="GO" id="GO:0005886">
    <property type="term" value="C:plasma membrane"/>
    <property type="evidence" value="ECO:0007669"/>
    <property type="project" value="TreeGrafter"/>
</dbReference>
<feature type="region of interest" description="Disordered" evidence="5">
    <location>
        <begin position="331"/>
        <end position="378"/>
    </location>
</feature>
<feature type="compositionally biased region" description="Basic and acidic residues" evidence="5">
    <location>
        <begin position="268"/>
        <end position="277"/>
    </location>
</feature>
<evidence type="ECO:0000313" key="6">
    <source>
        <dbReference type="EMBL" id="CAD7274389.1"/>
    </source>
</evidence>
<gene>
    <name evidence="6" type="ORF">NMOB1V02_LOCUS2222</name>
</gene>
<dbReference type="GO" id="GO:0032934">
    <property type="term" value="F:sterol binding"/>
    <property type="evidence" value="ECO:0007669"/>
    <property type="project" value="TreeGrafter"/>
</dbReference>
<dbReference type="InterPro" id="IPR037239">
    <property type="entry name" value="OSBP_sf"/>
</dbReference>
<evidence type="ECO:0000256" key="5">
    <source>
        <dbReference type="SAM" id="MobiDB-lite"/>
    </source>
</evidence>
<feature type="compositionally biased region" description="Polar residues" evidence="5">
    <location>
        <begin position="246"/>
        <end position="267"/>
    </location>
</feature>
<dbReference type="OrthoDB" id="416222at2759"/>
<feature type="compositionally biased region" description="Low complexity" evidence="5">
    <location>
        <begin position="356"/>
        <end position="372"/>
    </location>
</feature>
<dbReference type="Proteomes" id="UP000678499">
    <property type="component" value="Unassembled WGS sequence"/>
</dbReference>